<evidence type="ECO:0000313" key="4">
    <source>
        <dbReference type="Proteomes" id="UP001299970"/>
    </source>
</evidence>
<dbReference type="RefSeq" id="WP_241041917.1">
    <property type="nucleotide sequence ID" value="NZ_BAAAJF010000069.1"/>
</dbReference>
<sequence>MNELELPPAPALPADVRERVLHRVLHRMDAAPAAAPRRRTSFLAAAAAVVVAIAATTVTAVTGFGADDPAGLDRLPPATVTDGGPGTAPGEDPGGDPFAGVELPPPSGQPATDLALARCAAAVVHSGRAGEYPSTREWRSTLHMGVGAVESDLEINDSFACLVSPGSVAVSGLTGTPAGEVQVVRMSAGQLVVLNPDGREFAIGLPGKMLISEDRVTFVDIYSGETPDQMRLTDAGGYDGPVPEPVQALVVADRDLPERPDTPEGRYLDECFEGLPTHAHVNDRLWIPVGWHDVGGAAPPALVARIGDLAAGFCMTDAVYGGRAFAEAPLHPDHRSGLASPVVFHRGEGSAVLMAVSPDVTRVEIAAVPALQHEPTPDSAAPPQQEPVAEAGCTILDRLAMCTIDSQPRETSRQARVQVVVTAYTADSPAGVEVYRN</sequence>
<feature type="transmembrane region" description="Helical" evidence="2">
    <location>
        <begin position="42"/>
        <end position="66"/>
    </location>
</feature>
<gene>
    <name evidence="3" type="ORF">MMF94_35920</name>
</gene>
<evidence type="ECO:0000256" key="2">
    <source>
        <dbReference type="SAM" id="Phobius"/>
    </source>
</evidence>
<reference evidence="3 4" key="1">
    <citation type="submission" date="2022-03" db="EMBL/GenBank/DDBJ databases">
        <title>Pseudonocardia alaer sp. nov., a novel actinomycete isolated from reed forest soil.</title>
        <authorList>
            <person name="Wang L."/>
        </authorList>
    </citation>
    <scope>NUCLEOTIDE SEQUENCE [LARGE SCALE GENOMIC DNA]</scope>
    <source>
        <strain evidence="3 4">Y-16303</strain>
    </source>
</reference>
<keyword evidence="2" id="KW-1133">Transmembrane helix</keyword>
<keyword evidence="2" id="KW-0472">Membrane</keyword>
<comment type="caution">
    <text evidence="3">The sequence shown here is derived from an EMBL/GenBank/DDBJ whole genome shotgun (WGS) entry which is preliminary data.</text>
</comment>
<name>A0ABS9TRE8_9PSEU</name>
<feature type="region of interest" description="Disordered" evidence="1">
    <location>
        <begin position="66"/>
        <end position="101"/>
    </location>
</feature>
<accession>A0ABS9TRE8</accession>
<dbReference type="Proteomes" id="UP001299970">
    <property type="component" value="Unassembled WGS sequence"/>
</dbReference>
<keyword evidence="4" id="KW-1185">Reference proteome</keyword>
<proteinExistence type="predicted"/>
<dbReference type="EMBL" id="JAKXMK010000039">
    <property type="protein sequence ID" value="MCH6171120.1"/>
    <property type="molecule type" value="Genomic_DNA"/>
</dbReference>
<keyword evidence="2" id="KW-0812">Transmembrane</keyword>
<organism evidence="3 4">
    <name type="scientific">Pseudonocardia alaniniphila</name>
    <dbReference type="NCBI Taxonomy" id="75291"/>
    <lineage>
        <taxon>Bacteria</taxon>
        <taxon>Bacillati</taxon>
        <taxon>Actinomycetota</taxon>
        <taxon>Actinomycetes</taxon>
        <taxon>Pseudonocardiales</taxon>
        <taxon>Pseudonocardiaceae</taxon>
        <taxon>Pseudonocardia</taxon>
    </lineage>
</organism>
<evidence type="ECO:0000256" key="1">
    <source>
        <dbReference type="SAM" id="MobiDB-lite"/>
    </source>
</evidence>
<protein>
    <submittedName>
        <fullName evidence="3">Uncharacterized protein</fullName>
    </submittedName>
</protein>
<evidence type="ECO:0000313" key="3">
    <source>
        <dbReference type="EMBL" id="MCH6171120.1"/>
    </source>
</evidence>